<dbReference type="AlphaFoldDB" id="A0A7S0Y865"/>
<feature type="region of interest" description="Disordered" evidence="1">
    <location>
        <begin position="1"/>
        <end position="87"/>
    </location>
</feature>
<accession>A0A7S0Y865</accession>
<name>A0A7S0Y865_9CHLO</name>
<feature type="compositionally biased region" description="Basic and acidic residues" evidence="1">
    <location>
        <begin position="54"/>
        <end position="78"/>
    </location>
</feature>
<dbReference type="EMBL" id="HBFM01003449">
    <property type="protein sequence ID" value="CAD8765605.1"/>
    <property type="molecule type" value="Transcribed_RNA"/>
</dbReference>
<feature type="compositionally biased region" description="Polar residues" evidence="1">
    <location>
        <begin position="19"/>
        <end position="31"/>
    </location>
</feature>
<organism evidence="2">
    <name type="scientific">Polytomella parva</name>
    <dbReference type="NCBI Taxonomy" id="51329"/>
    <lineage>
        <taxon>Eukaryota</taxon>
        <taxon>Viridiplantae</taxon>
        <taxon>Chlorophyta</taxon>
        <taxon>core chlorophytes</taxon>
        <taxon>Chlorophyceae</taxon>
        <taxon>CS clade</taxon>
        <taxon>Chlamydomonadales</taxon>
        <taxon>Chlamydomonadaceae</taxon>
        <taxon>Polytomella</taxon>
    </lineage>
</organism>
<reference evidence="2" key="1">
    <citation type="submission" date="2021-01" db="EMBL/GenBank/DDBJ databases">
        <authorList>
            <person name="Corre E."/>
            <person name="Pelletier E."/>
            <person name="Niang G."/>
            <person name="Scheremetjew M."/>
            <person name="Finn R."/>
            <person name="Kale V."/>
            <person name="Holt S."/>
            <person name="Cochrane G."/>
            <person name="Meng A."/>
            <person name="Brown T."/>
            <person name="Cohen L."/>
        </authorList>
    </citation>
    <scope>NUCLEOTIDE SEQUENCE</scope>
    <source>
        <strain evidence="2">SAG 63-3</strain>
    </source>
</reference>
<gene>
    <name evidence="2" type="ORF">PPAR00522_LOCUS1993</name>
</gene>
<proteinExistence type="predicted"/>
<sequence length="187" mass="21662">MVHRKREEESDDEAPEEISLSTSKAASVSQRQNERNRVKEVRAEAKLKRKNIHNKMEERSAKTKRVEKSKDNLPKEGSGKNVAENESTDFLPTDVLVAINEVREKEKMALKKELREKTSKLSVKKKKIKEEKRKAPSVVNVKSLRALERPVLISDFRQKLLQENVPRSIDMLEKTIFKPSKKFARQS</sequence>
<protein>
    <submittedName>
        <fullName evidence="2">Uncharacterized protein</fullName>
    </submittedName>
</protein>
<evidence type="ECO:0000256" key="1">
    <source>
        <dbReference type="SAM" id="MobiDB-lite"/>
    </source>
</evidence>
<feature type="compositionally biased region" description="Basic and acidic residues" evidence="1">
    <location>
        <begin position="32"/>
        <end position="46"/>
    </location>
</feature>
<feature type="region of interest" description="Disordered" evidence="1">
    <location>
        <begin position="114"/>
        <end position="135"/>
    </location>
</feature>
<evidence type="ECO:0000313" key="2">
    <source>
        <dbReference type="EMBL" id="CAD8765605.1"/>
    </source>
</evidence>